<dbReference type="EnsemblPlants" id="MELO3C011836.2.1">
    <property type="protein sequence ID" value="MELO3C011836.2.1"/>
    <property type="gene ID" value="MELO3C011836.2"/>
</dbReference>
<dbReference type="InterPro" id="IPR008271">
    <property type="entry name" value="Ser/Thr_kinase_AS"/>
</dbReference>
<feature type="domain" description="Protein kinase" evidence="1">
    <location>
        <begin position="17"/>
        <end position="307"/>
    </location>
</feature>
<reference evidence="2" key="1">
    <citation type="submission" date="2023-03" db="UniProtKB">
        <authorList>
            <consortium name="EnsemblPlants"/>
        </authorList>
    </citation>
    <scope>IDENTIFICATION</scope>
</reference>
<dbReference type="AlphaFoldDB" id="A0A9I9D1M6"/>
<dbReference type="GO" id="GO:0004672">
    <property type="term" value="F:protein kinase activity"/>
    <property type="evidence" value="ECO:0007669"/>
    <property type="project" value="InterPro"/>
</dbReference>
<dbReference type="InterPro" id="IPR000719">
    <property type="entry name" value="Prot_kinase_dom"/>
</dbReference>
<evidence type="ECO:0000259" key="1">
    <source>
        <dbReference type="PROSITE" id="PS50011"/>
    </source>
</evidence>
<dbReference type="SUPFAM" id="SSF56112">
    <property type="entry name" value="Protein kinase-like (PK-like)"/>
    <property type="match status" value="1"/>
</dbReference>
<protein>
    <recommendedName>
        <fullName evidence="1">Protein kinase domain-containing protein</fullName>
    </recommendedName>
</protein>
<dbReference type="PANTHER" id="PTHR46146:SF23">
    <property type="entry name" value="PROTEIN KINASE DOMAIN-CONTAINING PROTEIN"/>
    <property type="match status" value="1"/>
</dbReference>
<proteinExistence type="predicted"/>
<evidence type="ECO:0000313" key="2">
    <source>
        <dbReference type="EnsemblPlants" id="MELO3C011836.2.1"/>
    </source>
</evidence>
<dbReference type="SMART" id="SM00220">
    <property type="entry name" value="S_TKc"/>
    <property type="match status" value="1"/>
</dbReference>
<dbReference type="PANTHER" id="PTHR46146">
    <property type="entry name" value="SERINE/THREONINE-PROTEIN KINASE-LIKE PROTEIN CCR4"/>
    <property type="match status" value="1"/>
</dbReference>
<dbReference type="InterPro" id="IPR011009">
    <property type="entry name" value="Kinase-like_dom_sf"/>
</dbReference>
<organism evidence="2">
    <name type="scientific">Cucumis melo</name>
    <name type="common">Muskmelon</name>
    <dbReference type="NCBI Taxonomy" id="3656"/>
    <lineage>
        <taxon>Eukaryota</taxon>
        <taxon>Viridiplantae</taxon>
        <taxon>Streptophyta</taxon>
        <taxon>Embryophyta</taxon>
        <taxon>Tracheophyta</taxon>
        <taxon>Spermatophyta</taxon>
        <taxon>Magnoliopsida</taxon>
        <taxon>eudicotyledons</taxon>
        <taxon>Gunneridae</taxon>
        <taxon>Pentapetalae</taxon>
        <taxon>rosids</taxon>
        <taxon>fabids</taxon>
        <taxon>Cucurbitales</taxon>
        <taxon>Cucurbitaceae</taxon>
        <taxon>Benincaseae</taxon>
        <taxon>Cucumis</taxon>
    </lineage>
</organism>
<dbReference type="PROSITE" id="PS50011">
    <property type="entry name" value="PROTEIN_KINASE_DOM"/>
    <property type="match status" value="1"/>
</dbReference>
<dbReference type="Gramene" id="MELO3C011836.2.1">
    <property type="protein sequence ID" value="MELO3C011836.2.1"/>
    <property type="gene ID" value="MELO3C011836.2"/>
</dbReference>
<dbReference type="PROSITE" id="PS00108">
    <property type="entry name" value="PROTEIN_KINASE_ST"/>
    <property type="match status" value="1"/>
</dbReference>
<name>A0A9I9D1M6_CUCME</name>
<dbReference type="Gene3D" id="3.30.200.20">
    <property type="entry name" value="Phosphorylase Kinase, domain 1"/>
    <property type="match status" value="1"/>
</dbReference>
<dbReference type="Pfam" id="PF00069">
    <property type="entry name" value="Pkinase"/>
    <property type="match status" value="1"/>
</dbReference>
<dbReference type="Gene3D" id="1.10.510.10">
    <property type="entry name" value="Transferase(Phosphotransferase) domain 1"/>
    <property type="match status" value="1"/>
</dbReference>
<accession>A0A9I9D1M6</accession>
<dbReference type="GO" id="GO:0005524">
    <property type="term" value="F:ATP binding"/>
    <property type="evidence" value="ECO:0007669"/>
    <property type="project" value="InterPro"/>
</dbReference>
<sequence length="431" mass="49041">MIELFEYQQLLYATDGFSSTRLIGKGSHGWVYKAILDDNRVVAVKKPLSETHYSKVDNEARVLLSLRPSPLVVNFLGTTLDSPSYKNKLLVMEFMPNGSLRDLLLEPMLAPVPTTSWHKRLHIITQIARAVCFLHQANPIVIHRDIKAENILFDSNWDLKLADFGLAVSTCGGKSSRIISSRKPAGTIGYLDPSYTTASKLSTKSDVFSFGVVVLEVISGRKAMDISKSPASIVEWARPLIEQNKFEGIYDERMALPKWAERRLRKVVELAGRCVCAEQGMRPSMGEIVEAMEMEMSACYLCCIQFFQPMKFLRFRRRRRSNFCTNDLFTTRQMINDDDLSKKNPMSNSSYFEGSRKGKEVKDWVKCWKVRCRCRRGSAYKNKGLKKSSPIPKATKHKRVLVLGTPSLIHFVQSFALFEVFGSRIWKGVRV</sequence>